<proteinExistence type="predicted"/>
<dbReference type="Proteomes" id="UP000306402">
    <property type="component" value="Unassembled WGS sequence"/>
</dbReference>
<dbReference type="InterPro" id="IPR026341">
    <property type="entry name" value="T9SS_type_B"/>
</dbReference>
<dbReference type="NCBIfam" id="TIGR04131">
    <property type="entry name" value="Bac_Flav_CTERM"/>
    <property type="match status" value="1"/>
</dbReference>
<sequence length="635" mass="69790">MARGVLRIFLLLTLLISFSSTVCANHIVGGELKMSPRGGGNKFKITLIQFWDKNHLIESTPTSSGNRDDYADLYIYRKRDNAYMTGLRVNYINSETISYQNKACAVVRSLNTSKGIYEGDVTLDPQIYNDPDGYYVAWERCCRNADINNIVAPGDNGMVFYLEFPPVTIADSAPEFYAPNGQYICINRPFSMTMSATDADGDELRYSLVTPFRGTTDPQQPFGTKTSKSSYPTITWETGISLASVIPGSSPLKVSNTGILSVTANHLGLYVFTVQCEEYRAGKRIGVVRRDFQLLVIDCNDDQPEQPVITMQASPVQEVTFCPASPVQLETESSSDWSYQWQLNGLNIPGATNATITVTDSGSYSVVKSYTKKCSRDTSSQVVIAHYAAPIEAVISSAKDTLCQNESVNLLANGGTLKPGESISWTRDNVALEEKAASLTISTAGTYYIEIKNGTTGCAGRDTLRIEQETLTVTLPAKKGIIETSKTTLTPLVTPPNPSYSYAWSPPDGLVSNADAQAATVSPTQDTEYHLTVTSPNGCTAEASTLVFVIDKMHIPNSFSPNNDGHNDTFQIYNAKDQIVEMRIYNRWGELIFYSPGYEKPWDGTYKNEPVPAGSYPYIIKTEESEMNGTILLLK</sequence>
<dbReference type="OrthoDB" id="1490014at2"/>
<evidence type="ECO:0000256" key="1">
    <source>
        <dbReference type="SAM" id="SignalP"/>
    </source>
</evidence>
<keyword evidence="3" id="KW-1185">Reference proteome</keyword>
<dbReference type="EMBL" id="VCEJ01000002">
    <property type="protein sequence ID" value="TLV02964.1"/>
    <property type="molecule type" value="Genomic_DNA"/>
</dbReference>
<dbReference type="Pfam" id="PF13585">
    <property type="entry name" value="CHU_C"/>
    <property type="match status" value="1"/>
</dbReference>
<dbReference type="Gene3D" id="2.60.40.10">
    <property type="entry name" value="Immunoglobulins"/>
    <property type="match status" value="3"/>
</dbReference>
<name>A0A5R9L310_9BACT</name>
<evidence type="ECO:0000313" key="2">
    <source>
        <dbReference type="EMBL" id="TLV02964.1"/>
    </source>
</evidence>
<reference evidence="2 3" key="1">
    <citation type="submission" date="2019-05" db="EMBL/GenBank/DDBJ databases">
        <authorList>
            <person name="Qu J.-H."/>
        </authorList>
    </citation>
    <scope>NUCLEOTIDE SEQUENCE [LARGE SCALE GENOMIC DNA]</scope>
    <source>
        <strain evidence="2 3">T17</strain>
    </source>
</reference>
<gene>
    <name evidence="2" type="ORF">FEN17_04955</name>
</gene>
<feature type="signal peptide" evidence="1">
    <location>
        <begin position="1"/>
        <end position="24"/>
    </location>
</feature>
<feature type="chain" id="PRO_5024436619" evidence="1">
    <location>
        <begin position="25"/>
        <end position="635"/>
    </location>
</feature>
<keyword evidence="1" id="KW-0732">Signal</keyword>
<accession>A0A5R9L310</accession>
<dbReference type="AlphaFoldDB" id="A0A5R9L310"/>
<protein>
    <submittedName>
        <fullName evidence="2">Gliding motility-associated C-terminal domain-containing protein</fullName>
    </submittedName>
</protein>
<comment type="caution">
    <text evidence="2">The sequence shown here is derived from an EMBL/GenBank/DDBJ whole genome shotgun (WGS) entry which is preliminary data.</text>
</comment>
<organism evidence="2 3">
    <name type="scientific">Dyadobacter luticola</name>
    <dbReference type="NCBI Taxonomy" id="1979387"/>
    <lineage>
        <taxon>Bacteria</taxon>
        <taxon>Pseudomonadati</taxon>
        <taxon>Bacteroidota</taxon>
        <taxon>Cytophagia</taxon>
        <taxon>Cytophagales</taxon>
        <taxon>Spirosomataceae</taxon>
        <taxon>Dyadobacter</taxon>
    </lineage>
</organism>
<evidence type="ECO:0000313" key="3">
    <source>
        <dbReference type="Proteomes" id="UP000306402"/>
    </source>
</evidence>
<dbReference type="InterPro" id="IPR013783">
    <property type="entry name" value="Ig-like_fold"/>
</dbReference>